<evidence type="ECO:0000256" key="2">
    <source>
        <dbReference type="SAM" id="Coils"/>
    </source>
</evidence>
<dbReference type="AlphaFoldDB" id="A0AAD8XWX7"/>
<dbReference type="SMART" id="SM00360">
    <property type="entry name" value="RRM"/>
    <property type="match status" value="1"/>
</dbReference>
<proteinExistence type="predicted"/>
<dbReference type="InterPro" id="IPR035979">
    <property type="entry name" value="RBD_domain_sf"/>
</dbReference>
<feature type="coiled-coil region" evidence="2">
    <location>
        <begin position="252"/>
        <end position="281"/>
    </location>
</feature>
<accession>A0AAD8XWX7</accession>
<feature type="region of interest" description="Disordered" evidence="3">
    <location>
        <begin position="935"/>
        <end position="993"/>
    </location>
</feature>
<evidence type="ECO:0000313" key="5">
    <source>
        <dbReference type="EMBL" id="KAK1735020.1"/>
    </source>
</evidence>
<feature type="compositionally biased region" description="Basic residues" evidence="3">
    <location>
        <begin position="959"/>
        <end position="973"/>
    </location>
</feature>
<dbReference type="PROSITE" id="PS50102">
    <property type="entry name" value="RRM"/>
    <property type="match status" value="1"/>
</dbReference>
<dbReference type="Gene3D" id="3.30.70.330">
    <property type="match status" value="1"/>
</dbReference>
<gene>
    <name evidence="5" type="ORF">QTG54_014086</name>
</gene>
<dbReference type="InterPro" id="IPR000504">
    <property type="entry name" value="RRM_dom"/>
</dbReference>
<evidence type="ECO:0000313" key="6">
    <source>
        <dbReference type="Proteomes" id="UP001224775"/>
    </source>
</evidence>
<keyword evidence="2" id="KW-0175">Coiled coil</keyword>
<dbReference type="SUPFAM" id="SSF54928">
    <property type="entry name" value="RNA-binding domain, RBD"/>
    <property type="match status" value="1"/>
</dbReference>
<dbReference type="Proteomes" id="UP001224775">
    <property type="component" value="Unassembled WGS sequence"/>
</dbReference>
<dbReference type="InterPro" id="IPR012677">
    <property type="entry name" value="Nucleotide-bd_a/b_plait_sf"/>
</dbReference>
<evidence type="ECO:0000256" key="3">
    <source>
        <dbReference type="SAM" id="MobiDB-lite"/>
    </source>
</evidence>
<comment type="caution">
    <text evidence="5">The sequence shown here is derived from an EMBL/GenBank/DDBJ whole genome shotgun (WGS) entry which is preliminary data.</text>
</comment>
<reference evidence="5" key="1">
    <citation type="submission" date="2023-06" db="EMBL/GenBank/DDBJ databases">
        <title>Survivors Of The Sea: Transcriptome response of Skeletonema marinoi to long-term dormancy.</title>
        <authorList>
            <person name="Pinder M.I.M."/>
            <person name="Kourtchenko O."/>
            <person name="Robertson E.K."/>
            <person name="Larsson T."/>
            <person name="Maumus F."/>
            <person name="Osuna-Cruz C.M."/>
            <person name="Vancaester E."/>
            <person name="Stenow R."/>
            <person name="Vandepoele K."/>
            <person name="Ploug H."/>
            <person name="Bruchert V."/>
            <person name="Godhe A."/>
            <person name="Topel M."/>
        </authorList>
    </citation>
    <scope>NUCLEOTIDE SEQUENCE</scope>
    <source>
        <strain evidence="5">R05AC</strain>
    </source>
</reference>
<dbReference type="EMBL" id="JATAAI010000035">
    <property type="protein sequence ID" value="KAK1735020.1"/>
    <property type="molecule type" value="Genomic_DNA"/>
</dbReference>
<name>A0AAD8XWX7_9STRA</name>
<keyword evidence="1" id="KW-0694">RNA-binding</keyword>
<feature type="compositionally biased region" description="Polar residues" evidence="3">
    <location>
        <begin position="980"/>
        <end position="989"/>
    </location>
</feature>
<protein>
    <recommendedName>
        <fullName evidence="4">RRM domain-containing protein</fullName>
    </recommendedName>
</protein>
<dbReference type="GO" id="GO:0003723">
    <property type="term" value="F:RNA binding"/>
    <property type="evidence" value="ECO:0007669"/>
    <property type="project" value="UniProtKB-UniRule"/>
</dbReference>
<keyword evidence="6" id="KW-1185">Reference proteome</keyword>
<organism evidence="5 6">
    <name type="scientific">Skeletonema marinoi</name>
    <dbReference type="NCBI Taxonomy" id="267567"/>
    <lineage>
        <taxon>Eukaryota</taxon>
        <taxon>Sar</taxon>
        <taxon>Stramenopiles</taxon>
        <taxon>Ochrophyta</taxon>
        <taxon>Bacillariophyta</taxon>
        <taxon>Coscinodiscophyceae</taxon>
        <taxon>Thalassiosirophycidae</taxon>
        <taxon>Thalassiosirales</taxon>
        <taxon>Skeletonemataceae</taxon>
        <taxon>Skeletonema</taxon>
        <taxon>Skeletonema marinoi-dohrnii complex</taxon>
    </lineage>
</organism>
<evidence type="ECO:0000259" key="4">
    <source>
        <dbReference type="PROSITE" id="PS50102"/>
    </source>
</evidence>
<sequence length="1100" mass="124970">MPKEDDERDYAAMEATVLQSEKDLWPEPPHPLPDVVQVFVGNLNKSFTSHDILALTSNYDIGSVLVTWPNNKQRKFAFITILESDLGKALLMHGIHFKGQKLKVSKAHRQQIPSLNIRAPGRRHICFCKFSISEEGRCNVDAEAPLDDSDPFCPFGKHYCEINDTTTSAAAAEQSSKSPEELLREEQRKNIIAEEQAVARLRKMAVDTELVNAQNEKCHMFLNRLPWLVYINQPLYYPPKKKIKSTKRDDVQRMLERRAREKEMEAKRQKREEEQLVLEEQLAMEEQLALEEQLAIEEQEAKLSSLASSLDMTYQSEVGSKKDAKRGAKQVIKSMKTYYSEKKKSPYNEEAKAAWDLVTEQFPHCVVAIRELLITNERYCSRSDSDKIIFKSRQMTRKDGCEPGVYMLILLLEYLIKIGMSNNVTTGMNGRVNQQLPNGITPEQCSAILMKRADTVEMMKSAPQLDSIIKAFCKVLPAFQYNEDHNDLSYAETSNQVMESVLMTILVRSEERKVDVGLGLERLLNTGSKFINYYCHFPDSDFGDNAWIANYSSRSVSFSGIATWITAFSQLYDMTYACNDLSTVKGLWAILKKLPRGEFVTKYMYEQLMEASTNNLWNGIENAITTNPVIEFVSKQIDEIATVLRDDFLDVDGEHRSENRRRLRDIIKKFDNSTHFKYDFQEPDEIVLARKTANLMRKSIEEEKKKLEGKPSNATAVIYIEQCAINAIEKQSWGPNALKGLISSKSNEKKAIGYHGQVASYRIVPNTDGRICFAVIQSFCPILGQSSEVNENGRHYGATARIRGVLDYVTLVGINAVAGVISPEHAENVRRKCMSLLITWEGTAGDFGKKQEIEMSKLNMGIIRFLPEGFNGGRLVQEGTVALGNLFSSKGMNEYYTALMLLQLGMPRFAQAVHLSSGEEIDQANLRESMDKLREKQRGMDLQKMPAEQRNNISNGLKGKGKGKGKRKGKRKGKGEGTKLSAQHSNNISKAKKGKKYSTEHIIAIVLGKKIFKAEKASRVGARYEILEYECKKCKKEKSDYKRIHHVFGIELFIKNRMSVTCPCCGEREQHLRTNTKRFKCLGTISLRRLKKRQAKVSSR</sequence>
<evidence type="ECO:0000256" key="1">
    <source>
        <dbReference type="PROSITE-ProRule" id="PRU00176"/>
    </source>
</evidence>
<feature type="domain" description="RRM" evidence="4">
    <location>
        <begin position="36"/>
        <end position="109"/>
    </location>
</feature>